<feature type="compositionally biased region" description="Acidic residues" evidence="1">
    <location>
        <begin position="98"/>
        <end position="138"/>
    </location>
</feature>
<sequence>MEYSDYYNKLTHTQFFMSTYLDLREENPIRESRYWHQKEIDRATDNLNLTFPMKNHSNFVGNDMSITTRALSQAGIYSSGTAILGERELFVWPPREEEVIEVEEEKEEEKEDEEEEEEEEEEEKGEEEEEEEEYWRTQ</sequence>
<feature type="region of interest" description="Disordered" evidence="1">
    <location>
        <begin position="95"/>
        <end position="138"/>
    </location>
</feature>
<reference evidence="2 3" key="1">
    <citation type="journal article" date="2024" name="Ann. Entomol. Soc. Am.">
        <title>Genomic analyses of the southern and eastern yellowjacket wasps (Hymenoptera: Vespidae) reveal evolutionary signatures of social life.</title>
        <authorList>
            <person name="Catto M.A."/>
            <person name="Caine P.B."/>
            <person name="Orr S.E."/>
            <person name="Hunt B.G."/>
            <person name="Goodisman M.A.D."/>
        </authorList>
    </citation>
    <scope>NUCLEOTIDE SEQUENCE [LARGE SCALE GENOMIC DNA]</scope>
    <source>
        <strain evidence="2">232</strain>
        <tissue evidence="2">Head and thorax</tissue>
    </source>
</reference>
<protein>
    <submittedName>
        <fullName evidence="2">Uncharacterized protein</fullName>
    </submittedName>
</protein>
<evidence type="ECO:0000313" key="3">
    <source>
        <dbReference type="Proteomes" id="UP001607303"/>
    </source>
</evidence>
<organism evidence="2 3">
    <name type="scientific">Vespula maculifrons</name>
    <name type="common">Eastern yellow jacket</name>
    <name type="synonym">Wasp</name>
    <dbReference type="NCBI Taxonomy" id="7453"/>
    <lineage>
        <taxon>Eukaryota</taxon>
        <taxon>Metazoa</taxon>
        <taxon>Ecdysozoa</taxon>
        <taxon>Arthropoda</taxon>
        <taxon>Hexapoda</taxon>
        <taxon>Insecta</taxon>
        <taxon>Pterygota</taxon>
        <taxon>Neoptera</taxon>
        <taxon>Endopterygota</taxon>
        <taxon>Hymenoptera</taxon>
        <taxon>Apocrita</taxon>
        <taxon>Aculeata</taxon>
        <taxon>Vespoidea</taxon>
        <taxon>Vespidae</taxon>
        <taxon>Vespinae</taxon>
        <taxon>Vespula</taxon>
    </lineage>
</organism>
<gene>
    <name evidence="2" type="ORF">V1477_015970</name>
</gene>
<evidence type="ECO:0000256" key="1">
    <source>
        <dbReference type="SAM" id="MobiDB-lite"/>
    </source>
</evidence>
<name>A0ABD2BBQ4_VESMC</name>
<proteinExistence type="predicted"/>
<comment type="caution">
    <text evidence="2">The sequence shown here is derived from an EMBL/GenBank/DDBJ whole genome shotgun (WGS) entry which is preliminary data.</text>
</comment>
<keyword evidence="3" id="KW-1185">Reference proteome</keyword>
<dbReference type="EMBL" id="JAYRBN010000091">
    <property type="protein sequence ID" value="KAL2730159.1"/>
    <property type="molecule type" value="Genomic_DNA"/>
</dbReference>
<evidence type="ECO:0000313" key="2">
    <source>
        <dbReference type="EMBL" id="KAL2730159.1"/>
    </source>
</evidence>
<dbReference type="Proteomes" id="UP001607303">
    <property type="component" value="Unassembled WGS sequence"/>
</dbReference>
<dbReference type="AlphaFoldDB" id="A0ABD2BBQ4"/>
<accession>A0ABD2BBQ4</accession>